<dbReference type="AlphaFoldDB" id="A0ABD1F2D2"/>
<reference evidence="1 2" key="1">
    <citation type="submission" date="2024-05" db="EMBL/GenBank/DDBJ databases">
        <title>Genetic variation in Jamaican populations of the coffee berry borer (Hypothenemus hampei).</title>
        <authorList>
            <person name="Errbii M."/>
            <person name="Myrie A."/>
        </authorList>
    </citation>
    <scope>NUCLEOTIDE SEQUENCE [LARGE SCALE GENOMIC DNA]</scope>
    <source>
        <strain evidence="1">JA-Hopewell-2020-01-JO</strain>
        <tissue evidence="1">Whole body</tissue>
    </source>
</reference>
<name>A0ABD1F2D2_HYPHA</name>
<dbReference type="Proteomes" id="UP001566132">
    <property type="component" value="Unassembled WGS sequence"/>
</dbReference>
<evidence type="ECO:0000313" key="2">
    <source>
        <dbReference type="Proteomes" id="UP001566132"/>
    </source>
</evidence>
<organism evidence="1 2">
    <name type="scientific">Hypothenemus hampei</name>
    <name type="common">Coffee berry borer</name>
    <dbReference type="NCBI Taxonomy" id="57062"/>
    <lineage>
        <taxon>Eukaryota</taxon>
        <taxon>Metazoa</taxon>
        <taxon>Ecdysozoa</taxon>
        <taxon>Arthropoda</taxon>
        <taxon>Hexapoda</taxon>
        <taxon>Insecta</taxon>
        <taxon>Pterygota</taxon>
        <taxon>Neoptera</taxon>
        <taxon>Endopterygota</taxon>
        <taxon>Coleoptera</taxon>
        <taxon>Polyphaga</taxon>
        <taxon>Cucujiformia</taxon>
        <taxon>Curculionidae</taxon>
        <taxon>Scolytinae</taxon>
        <taxon>Hypothenemus</taxon>
    </lineage>
</organism>
<evidence type="ECO:0000313" key="1">
    <source>
        <dbReference type="EMBL" id="KAL1509408.1"/>
    </source>
</evidence>
<sequence length="72" mass="8356">MQPLRGSKNARYETIHTTCINLRLKIVTVRATPQLTKARRYCRESDILANMSRGVYLNSVDPYSIRMVSHME</sequence>
<proteinExistence type="predicted"/>
<accession>A0ABD1F2D2</accession>
<keyword evidence="2" id="KW-1185">Reference proteome</keyword>
<protein>
    <submittedName>
        <fullName evidence="1">Uncharacterized protein</fullName>
    </submittedName>
</protein>
<dbReference type="EMBL" id="JBDJPC010000003">
    <property type="protein sequence ID" value="KAL1509408.1"/>
    <property type="molecule type" value="Genomic_DNA"/>
</dbReference>
<gene>
    <name evidence="1" type="ORF">ABEB36_004151</name>
</gene>
<comment type="caution">
    <text evidence="1">The sequence shown here is derived from an EMBL/GenBank/DDBJ whole genome shotgun (WGS) entry which is preliminary data.</text>
</comment>